<name>Q5BCX1_EMENI</name>
<accession>C8VNA6</accession>
<dbReference type="Proteomes" id="UP000000560">
    <property type="component" value="Chromosome VII"/>
</dbReference>
<dbReference type="InParanoid" id="Q5BCX1"/>
<dbReference type="KEGG" id="ani:ANIA_01609"/>
<keyword evidence="3" id="KW-1185">Reference proteome</keyword>
<organism evidence="2 3">
    <name type="scientific">Emericella nidulans (strain FGSC A4 / ATCC 38163 / CBS 112.46 / NRRL 194 / M139)</name>
    <name type="common">Aspergillus nidulans</name>
    <dbReference type="NCBI Taxonomy" id="227321"/>
    <lineage>
        <taxon>Eukaryota</taxon>
        <taxon>Fungi</taxon>
        <taxon>Dikarya</taxon>
        <taxon>Ascomycota</taxon>
        <taxon>Pezizomycotina</taxon>
        <taxon>Eurotiomycetes</taxon>
        <taxon>Eurotiomycetidae</taxon>
        <taxon>Eurotiales</taxon>
        <taxon>Aspergillaceae</taxon>
        <taxon>Aspergillus</taxon>
        <taxon>Aspergillus subgen. Nidulantes</taxon>
    </lineage>
</organism>
<reference evidence="3" key="2">
    <citation type="journal article" date="2009" name="Fungal Genet. Biol.">
        <title>The 2008 update of the Aspergillus nidulans genome annotation: a community effort.</title>
        <authorList>
            <person name="Wortman J.R."/>
            <person name="Gilsenan J.M."/>
            <person name="Joardar V."/>
            <person name="Deegan J."/>
            <person name="Clutterbuck J."/>
            <person name="Andersen M.R."/>
            <person name="Archer D."/>
            <person name="Bencina M."/>
            <person name="Braus G."/>
            <person name="Coutinho P."/>
            <person name="von Dohren H."/>
            <person name="Doonan J."/>
            <person name="Driessen A.J."/>
            <person name="Durek P."/>
            <person name="Espeso E."/>
            <person name="Fekete E."/>
            <person name="Flipphi M."/>
            <person name="Estrada C.G."/>
            <person name="Geysens S."/>
            <person name="Goldman G."/>
            <person name="de Groot P.W."/>
            <person name="Hansen K."/>
            <person name="Harris S.D."/>
            <person name="Heinekamp T."/>
            <person name="Helmstaedt K."/>
            <person name="Henrissat B."/>
            <person name="Hofmann G."/>
            <person name="Homan T."/>
            <person name="Horio T."/>
            <person name="Horiuchi H."/>
            <person name="James S."/>
            <person name="Jones M."/>
            <person name="Karaffa L."/>
            <person name="Karanyi Z."/>
            <person name="Kato M."/>
            <person name="Keller N."/>
            <person name="Kelly D.E."/>
            <person name="Kiel J.A."/>
            <person name="Kim J.M."/>
            <person name="van der Klei I.J."/>
            <person name="Klis F.M."/>
            <person name="Kovalchuk A."/>
            <person name="Krasevec N."/>
            <person name="Kubicek C.P."/>
            <person name="Liu B."/>
            <person name="Maccabe A."/>
            <person name="Meyer V."/>
            <person name="Mirabito P."/>
            <person name="Miskei M."/>
            <person name="Mos M."/>
            <person name="Mullins J."/>
            <person name="Nelson D.R."/>
            <person name="Nielsen J."/>
            <person name="Oakley B.R."/>
            <person name="Osmani S.A."/>
            <person name="Pakula T."/>
            <person name="Paszewski A."/>
            <person name="Paulsen I."/>
            <person name="Pilsyk S."/>
            <person name="Pocsi I."/>
            <person name="Punt P.J."/>
            <person name="Ram A.F."/>
            <person name="Ren Q."/>
            <person name="Robellet X."/>
            <person name="Robson G."/>
            <person name="Seiboth B."/>
            <person name="van Solingen P."/>
            <person name="Specht T."/>
            <person name="Sun J."/>
            <person name="Taheri-Talesh N."/>
            <person name="Takeshita N."/>
            <person name="Ussery D."/>
            <person name="vanKuyk P.A."/>
            <person name="Visser H."/>
            <person name="van de Vondervoort P.J."/>
            <person name="de Vries R.P."/>
            <person name="Walton J."/>
            <person name="Xiang X."/>
            <person name="Xiong Y."/>
            <person name="Zeng A.P."/>
            <person name="Brandt B.W."/>
            <person name="Cornell M.J."/>
            <person name="van den Hondel C.A."/>
            <person name="Visser J."/>
            <person name="Oliver S.G."/>
            <person name="Turner G."/>
        </authorList>
    </citation>
    <scope>GENOME REANNOTATION</scope>
    <source>
        <strain evidence="3">FGSC A4 / ATCC 38163 / CBS 112.46 / NRRL 194 / M139</strain>
    </source>
</reference>
<sequence length="564" mass="62590">MLVPIRVHIRDPLILLRRRKRLHRVRHLARGYSHRKNQTAAIAPRTSGMPTPNPTPRPTPRLLSELLSLPLPPVGVVVGVEVVVTVLVVVTEVEVDELLVLSGERLLTTNSTAGIENVWVELLQSHPPYAVQQNVSVPQAVTRFRNLKPSTSPRLTLRWVAALRASNARYILVAVAVVALGYHFGADRARSAGNGTIFSRDECEDGKSVDRETLWSTGDCLKNEIKNPKKSRSEAKGRLSVGSLDEDLRPKDARKLKFWQDAVRNQSPGNRNIASWRLQASPNRTSDNLFSAEVTEGTPYNYTAPCQGLKATLVLHRASLNSATQGLHLVPDNAESCSGYGKVEQWDVDAYSCQGQAYLDTSIANRTTHLKLASSDISSAMRIHHKQQYPLQLYAAGSASQTPTSSLLAIKSKILLNKRSKVHRSGRKSSRHWIHRSAYSNGQRCSSSHHFGLRRVCLFATHGDPDMIMTAAEGRLPTARVVAAIYLLFSTDHVPAPGGEIVICNTFPSYSLVIFRRMARRTGYNGLAFKDAREKKESRSKAWVMELLKGQSARGDWTKSLRSR</sequence>
<reference evidence="3" key="1">
    <citation type="journal article" date="2005" name="Nature">
        <title>Sequencing of Aspergillus nidulans and comparative analysis with A. fumigatus and A. oryzae.</title>
        <authorList>
            <person name="Galagan J.E."/>
            <person name="Calvo S.E."/>
            <person name="Cuomo C."/>
            <person name="Ma L.J."/>
            <person name="Wortman J.R."/>
            <person name="Batzoglou S."/>
            <person name="Lee S.I."/>
            <person name="Basturkmen M."/>
            <person name="Spevak C.C."/>
            <person name="Clutterbuck J."/>
            <person name="Kapitonov V."/>
            <person name="Jurka J."/>
            <person name="Scazzocchio C."/>
            <person name="Farman M."/>
            <person name="Butler J."/>
            <person name="Purcell S."/>
            <person name="Harris S."/>
            <person name="Braus G.H."/>
            <person name="Draht O."/>
            <person name="Busch S."/>
            <person name="D'Enfert C."/>
            <person name="Bouchier C."/>
            <person name="Goldman G.H."/>
            <person name="Bell-Pedersen D."/>
            <person name="Griffiths-Jones S."/>
            <person name="Doonan J.H."/>
            <person name="Yu J."/>
            <person name="Vienken K."/>
            <person name="Pain A."/>
            <person name="Freitag M."/>
            <person name="Selker E.U."/>
            <person name="Archer D.B."/>
            <person name="Penalva M.A."/>
            <person name="Oakley B.R."/>
            <person name="Momany M."/>
            <person name="Tanaka T."/>
            <person name="Kumagai T."/>
            <person name="Asai K."/>
            <person name="Machida M."/>
            <person name="Nierman W.C."/>
            <person name="Denning D.W."/>
            <person name="Caddick M."/>
            <person name="Hynes M."/>
            <person name="Paoletti M."/>
            <person name="Fischer R."/>
            <person name="Miller B."/>
            <person name="Dyer P."/>
            <person name="Sachs M.S."/>
            <person name="Osmani S.A."/>
            <person name="Birren B.W."/>
        </authorList>
    </citation>
    <scope>NUCLEOTIDE SEQUENCE [LARGE SCALE GENOMIC DNA]</scope>
    <source>
        <strain evidence="3">FGSC A4 / ATCC 38163 / CBS 112.46 / NRRL 194 / M139</strain>
    </source>
</reference>
<evidence type="ECO:0000313" key="2">
    <source>
        <dbReference type="EMBL" id="CBF85215.1"/>
    </source>
</evidence>
<evidence type="ECO:0000313" key="3">
    <source>
        <dbReference type="Proteomes" id="UP000000560"/>
    </source>
</evidence>
<dbReference type="HOGENOM" id="CLU_483134_0_0_1"/>
<protein>
    <submittedName>
        <fullName evidence="2">Uncharacterized protein</fullName>
    </submittedName>
</protein>
<dbReference type="GeneID" id="2875252"/>
<gene>
    <name evidence="2" type="ORF">ANIA_01609</name>
</gene>
<evidence type="ECO:0000256" key="1">
    <source>
        <dbReference type="SAM" id="MobiDB-lite"/>
    </source>
</evidence>
<proteinExistence type="predicted"/>
<dbReference type="VEuPathDB" id="FungiDB:AN1609"/>
<dbReference type="EMBL" id="BN001307">
    <property type="protein sequence ID" value="CBF85215.1"/>
    <property type="molecule type" value="Genomic_DNA"/>
</dbReference>
<accession>Q5BCX1</accession>
<feature type="region of interest" description="Disordered" evidence="1">
    <location>
        <begin position="33"/>
        <end position="58"/>
    </location>
</feature>
<dbReference type="RefSeq" id="XP_659213.1">
    <property type="nucleotide sequence ID" value="XM_654121.2"/>
</dbReference>
<dbReference type="AlphaFoldDB" id="Q5BCX1"/>